<keyword evidence="2" id="KW-1185">Reference proteome</keyword>
<sequence>MTTEKEKNHFYNKMKHVNDFLYSESNFKTPDHTLTIDESIESIHNESDKTNMKAFEHTIDFFKKAKEKLRQKGEI</sequence>
<name>A0ABY2KDP6_9STAP</name>
<evidence type="ECO:0000313" key="2">
    <source>
        <dbReference type="Proteomes" id="UP000298482"/>
    </source>
</evidence>
<reference evidence="1 2" key="1">
    <citation type="submission" date="2019-04" db="EMBL/GenBank/DDBJ databases">
        <title>Genomic characterization of Staphylococcus petrasii strains.</title>
        <authorList>
            <person name="Vrbovska V."/>
            <person name="Kovarovic V."/>
            <person name="Maslanova I."/>
            <person name="Indrakova A."/>
            <person name="Petras P."/>
            <person name="Sedo O."/>
            <person name="Svec P."/>
            <person name="Fisarova L."/>
            <person name="Sedlacek I."/>
            <person name="Doskar J."/>
            <person name="Pantucek R."/>
        </authorList>
    </citation>
    <scope>NUCLEOTIDE SEQUENCE [LARGE SCALE GENOMIC DNA]</scope>
    <source>
        <strain evidence="1 2">CCM 8421</strain>
    </source>
</reference>
<accession>A0ABY2KDP6</accession>
<evidence type="ECO:0000313" key="1">
    <source>
        <dbReference type="EMBL" id="TGA79829.1"/>
    </source>
</evidence>
<proteinExistence type="predicted"/>
<dbReference type="RefSeq" id="WP_103329998.1">
    <property type="nucleotide sequence ID" value="NZ_PPRD01000145.1"/>
</dbReference>
<organism evidence="1 2">
    <name type="scientific">Staphylococcus croceilyticus</name>
    <dbReference type="NCBI Taxonomy" id="319942"/>
    <lineage>
        <taxon>Bacteria</taxon>
        <taxon>Bacillati</taxon>
        <taxon>Bacillota</taxon>
        <taxon>Bacilli</taxon>
        <taxon>Bacillales</taxon>
        <taxon>Staphylococcaceae</taxon>
        <taxon>Staphylococcus</taxon>
    </lineage>
</organism>
<dbReference type="EMBL" id="SRJF01000004">
    <property type="protein sequence ID" value="TGA79829.1"/>
    <property type="molecule type" value="Genomic_DNA"/>
</dbReference>
<comment type="caution">
    <text evidence="1">The sequence shown here is derived from an EMBL/GenBank/DDBJ whole genome shotgun (WGS) entry which is preliminary data.</text>
</comment>
<gene>
    <name evidence="1" type="ORF">E2556_04350</name>
</gene>
<dbReference type="Proteomes" id="UP000298482">
    <property type="component" value="Unassembled WGS sequence"/>
</dbReference>
<protein>
    <submittedName>
        <fullName evidence="1">Uncharacterized protein</fullName>
    </submittedName>
</protein>